<evidence type="ECO:0000256" key="4">
    <source>
        <dbReference type="ARBA" id="ARBA00022840"/>
    </source>
</evidence>
<evidence type="ECO:0000256" key="3">
    <source>
        <dbReference type="ARBA" id="ARBA00022741"/>
    </source>
</evidence>
<dbReference type="Pfam" id="PF02786">
    <property type="entry name" value="CPSase_L_D2"/>
    <property type="match status" value="1"/>
</dbReference>
<dbReference type="SUPFAM" id="SSF51230">
    <property type="entry name" value="Single hybrid motif"/>
    <property type="match status" value="1"/>
</dbReference>
<keyword evidence="3 6" id="KW-0547">Nucleotide-binding</keyword>
<dbReference type="Pfam" id="PF02785">
    <property type="entry name" value="Biotin_carb_C"/>
    <property type="match status" value="1"/>
</dbReference>
<dbReference type="InterPro" id="IPR013815">
    <property type="entry name" value="ATP_grasp_subdomain_1"/>
</dbReference>
<dbReference type="PROSITE" id="PS00867">
    <property type="entry name" value="CPSASE_2"/>
    <property type="match status" value="1"/>
</dbReference>
<dbReference type="InterPro" id="IPR005479">
    <property type="entry name" value="CPAse_ATP-bd"/>
</dbReference>
<dbReference type="Pfam" id="PF00364">
    <property type="entry name" value="Biotin_lipoyl"/>
    <property type="match status" value="1"/>
</dbReference>
<dbReference type="InterPro" id="IPR011053">
    <property type="entry name" value="Single_hybrid_motif"/>
</dbReference>
<dbReference type="PROSITE" id="PS50975">
    <property type="entry name" value="ATP_GRASP"/>
    <property type="match status" value="1"/>
</dbReference>
<dbReference type="InterPro" id="IPR016185">
    <property type="entry name" value="PreATP-grasp_dom_sf"/>
</dbReference>
<evidence type="ECO:0000256" key="1">
    <source>
        <dbReference type="ARBA" id="ARBA00001953"/>
    </source>
</evidence>
<keyword evidence="11" id="KW-1185">Reference proteome</keyword>
<evidence type="ECO:0000256" key="6">
    <source>
        <dbReference type="PROSITE-ProRule" id="PRU00409"/>
    </source>
</evidence>
<accession>A0ABP9SCM8</accession>
<comment type="caution">
    <text evidence="10">The sequence shown here is derived from an EMBL/GenBank/DDBJ whole genome shotgun (WGS) entry which is preliminary data.</text>
</comment>
<dbReference type="PROSITE" id="PS00188">
    <property type="entry name" value="BIOTIN"/>
    <property type="match status" value="1"/>
</dbReference>
<keyword evidence="4 6" id="KW-0067">ATP-binding</keyword>
<dbReference type="Gene3D" id="3.40.50.20">
    <property type="match status" value="1"/>
</dbReference>
<dbReference type="SMART" id="SM00878">
    <property type="entry name" value="Biotin_carb_C"/>
    <property type="match status" value="1"/>
</dbReference>
<dbReference type="CDD" id="cd06850">
    <property type="entry name" value="biotinyl_domain"/>
    <property type="match status" value="1"/>
</dbReference>
<feature type="domain" description="ATP-grasp" evidence="8">
    <location>
        <begin position="130"/>
        <end position="327"/>
    </location>
</feature>
<dbReference type="InterPro" id="IPR005481">
    <property type="entry name" value="BC-like_N"/>
</dbReference>
<evidence type="ECO:0000259" key="7">
    <source>
        <dbReference type="PROSITE" id="PS50968"/>
    </source>
</evidence>
<keyword evidence="5" id="KW-0092">Biotin</keyword>
<name>A0ABP9SCM8_9GAMM</name>
<dbReference type="Gene3D" id="3.30.470.20">
    <property type="entry name" value="ATP-grasp fold, B domain"/>
    <property type="match status" value="1"/>
</dbReference>
<organism evidence="10 11">
    <name type="scientific">Ferrimonas gelatinilytica</name>
    <dbReference type="NCBI Taxonomy" id="1255257"/>
    <lineage>
        <taxon>Bacteria</taxon>
        <taxon>Pseudomonadati</taxon>
        <taxon>Pseudomonadota</taxon>
        <taxon>Gammaproteobacteria</taxon>
        <taxon>Alteromonadales</taxon>
        <taxon>Ferrimonadaceae</taxon>
        <taxon>Ferrimonas</taxon>
    </lineage>
</organism>
<dbReference type="InterPro" id="IPR011054">
    <property type="entry name" value="Rudment_hybrid_motif"/>
</dbReference>
<feature type="domain" description="Biotin carboxylation" evidence="9">
    <location>
        <begin position="11"/>
        <end position="455"/>
    </location>
</feature>
<proteinExistence type="predicted"/>
<dbReference type="SUPFAM" id="SSF56059">
    <property type="entry name" value="Glutathione synthetase ATP-binding domain-like"/>
    <property type="match status" value="1"/>
</dbReference>
<dbReference type="Proteomes" id="UP001501600">
    <property type="component" value="Unassembled WGS sequence"/>
</dbReference>
<dbReference type="PROSITE" id="PS00866">
    <property type="entry name" value="CPSASE_1"/>
    <property type="match status" value="1"/>
</dbReference>
<dbReference type="Gene3D" id="3.30.700.40">
    <property type="match status" value="1"/>
</dbReference>
<evidence type="ECO:0000256" key="5">
    <source>
        <dbReference type="ARBA" id="ARBA00023267"/>
    </source>
</evidence>
<dbReference type="Gene3D" id="3.30.1490.20">
    <property type="entry name" value="ATP-grasp fold, A domain"/>
    <property type="match status" value="1"/>
</dbReference>
<keyword evidence="2" id="KW-0436">Ligase</keyword>
<evidence type="ECO:0000313" key="10">
    <source>
        <dbReference type="EMBL" id="GAA5194233.1"/>
    </source>
</evidence>
<evidence type="ECO:0000313" key="11">
    <source>
        <dbReference type="Proteomes" id="UP001501600"/>
    </source>
</evidence>
<evidence type="ECO:0000259" key="9">
    <source>
        <dbReference type="PROSITE" id="PS50979"/>
    </source>
</evidence>
<evidence type="ECO:0000256" key="2">
    <source>
        <dbReference type="ARBA" id="ARBA00022598"/>
    </source>
</evidence>
<dbReference type="RefSeq" id="WP_345317678.1">
    <property type="nucleotide sequence ID" value="NZ_BAABLF010000028.1"/>
</dbReference>
<dbReference type="PROSITE" id="PS50979">
    <property type="entry name" value="BC"/>
    <property type="match status" value="1"/>
</dbReference>
<comment type="cofactor">
    <cofactor evidence="1">
        <name>biotin</name>
        <dbReference type="ChEBI" id="CHEBI:57586"/>
    </cofactor>
</comment>
<dbReference type="PANTHER" id="PTHR18866:SF33">
    <property type="entry name" value="METHYLCROTONOYL-COA CARBOXYLASE SUBUNIT ALPHA, MITOCHONDRIAL-RELATED"/>
    <property type="match status" value="1"/>
</dbReference>
<dbReference type="InterPro" id="IPR050856">
    <property type="entry name" value="Biotin_carboxylase_complex"/>
</dbReference>
<dbReference type="InterPro" id="IPR011761">
    <property type="entry name" value="ATP-grasp"/>
</dbReference>
<dbReference type="SUPFAM" id="SSF51246">
    <property type="entry name" value="Rudiment single hybrid motif"/>
    <property type="match status" value="1"/>
</dbReference>
<dbReference type="Pfam" id="PF00289">
    <property type="entry name" value="Biotin_carb_N"/>
    <property type="match status" value="1"/>
</dbReference>
<dbReference type="InterPro" id="IPR001882">
    <property type="entry name" value="Biotin_BS"/>
</dbReference>
<dbReference type="PROSITE" id="PS50968">
    <property type="entry name" value="BIOTINYL_LIPOYL"/>
    <property type="match status" value="1"/>
</dbReference>
<gene>
    <name evidence="10" type="ORF">GCM10025772_26810</name>
</gene>
<dbReference type="Gene3D" id="2.40.50.100">
    <property type="match status" value="1"/>
</dbReference>
<evidence type="ECO:0000259" key="8">
    <source>
        <dbReference type="PROSITE" id="PS50975"/>
    </source>
</evidence>
<reference evidence="11" key="1">
    <citation type="journal article" date="2019" name="Int. J. Syst. Evol. Microbiol.">
        <title>The Global Catalogue of Microorganisms (GCM) 10K type strain sequencing project: providing services to taxonomists for standard genome sequencing and annotation.</title>
        <authorList>
            <consortium name="The Broad Institute Genomics Platform"/>
            <consortium name="The Broad Institute Genome Sequencing Center for Infectious Disease"/>
            <person name="Wu L."/>
            <person name="Ma J."/>
        </authorList>
    </citation>
    <scope>NUCLEOTIDE SEQUENCE [LARGE SCALE GENOMIC DNA]</scope>
    <source>
        <strain evidence="11">JCM 18720</strain>
    </source>
</reference>
<feature type="domain" description="Lipoyl-binding" evidence="7">
    <location>
        <begin position="579"/>
        <end position="655"/>
    </location>
</feature>
<dbReference type="EMBL" id="BAABLF010000028">
    <property type="protein sequence ID" value="GAA5194233.1"/>
    <property type="molecule type" value="Genomic_DNA"/>
</dbReference>
<protein>
    <submittedName>
        <fullName evidence="10">Acetyl/propionyl/methylcrotonyl-CoA carboxylase subunit alpha</fullName>
    </submittedName>
</protein>
<sequence>MIPNQSSSRHPIRKVLIANRGEIACRVIRTCQAQGIRTVAVYSDADRHSLHVQQADQAFRLGPAPVADSYLRSDAILAIARRSECDAIHPGYGFLSENPDFARACEQAGILFIGPGADAIDKMGSKSAAKAIMAAAGVPMLPGYHGDDQSDTRLIAEAEKIGFPLLVKAAFGGGGKGMRIVQESKGLPEALASARREAQSAFGNPHLLLERYLTTARHIEVQVFADSKGNCLYLSDRDCSIQRRHQKVVEEAPAPGLCDALRREMGEASVRAAKAIDYVGAGTVEYLLDDQGRFYFMEMNTRLQVEHPVTESVTGLDLVAWQLAVAAGEPLPLRQSEVQTQGHAIEVRLYAEDPHRDFLPASGQLKHLQWPGAGVRIDTGVTQGDSITPFYDPMIAKIIVAGANRAEACRNLAQALRQTRLSGPVVNLGFLLHIAEHPAFIGAQLDTGFIPRHLDQLLAPPKDRELAATATALYLLTSAASEDEAALLGWRLNAPRQLRLVLEDDQGQTQDLAFQGRPDGAWADSQGRRLALHCNEAQLQLSCDDTLLRWPFHQDDDGSVTLQLADGPLRLRRYRYRPQQEAGDAAKALQAPMNGTHVANLVEVGDEVEAGTALVVMEAMKMEYTISAPYAGQVTALPFKSGDSVSDGSPLVVLRDTAATAECEEANA</sequence>
<dbReference type="SUPFAM" id="SSF52440">
    <property type="entry name" value="PreATP-grasp domain"/>
    <property type="match status" value="1"/>
</dbReference>
<dbReference type="InterPro" id="IPR011764">
    <property type="entry name" value="Biotin_carboxylation_dom"/>
</dbReference>
<dbReference type="InterPro" id="IPR005482">
    <property type="entry name" value="Biotin_COase_C"/>
</dbReference>
<dbReference type="PANTHER" id="PTHR18866">
    <property type="entry name" value="CARBOXYLASE:PYRUVATE/ACETYL-COA/PROPIONYL-COA CARBOXYLASE"/>
    <property type="match status" value="1"/>
</dbReference>
<dbReference type="InterPro" id="IPR000089">
    <property type="entry name" value="Biotin_lipoyl"/>
</dbReference>